<keyword evidence="6" id="KW-0862">Zinc</keyword>
<dbReference type="Pfam" id="PF01431">
    <property type="entry name" value="Peptidase_M13"/>
    <property type="match status" value="1"/>
</dbReference>
<dbReference type="EMBL" id="VOQQ01000001">
    <property type="protein sequence ID" value="TXC62525.1"/>
    <property type="molecule type" value="Genomic_DNA"/>
</dbReference>
<sequence>MQKSRIAALAAILLAGTAPLFAQAQPPHSAATAASGSGHAAFGDWGVDLSARDLSIQPGDDFWRYANNSWFRNNPIPPDETSWGGFTSLRNDVERQVKAIVDTAAQASDPVSQRVAAMYASWMDEAGIEARGTAPLRPYLDRINAAQSRDDLVRLFATPGFPSPLGVGITPNPGDPTHYAAGASQGGLGMPNRDYYLNPGAQFDAYRAAYRTYVATIFRLAGYSEPEARADRVIALEHAIAEAHWTPEQSRDVARSINPMTPAQLAALAPEFNWPLWLQGEGLSGVNTIIVRQTTAIQAEGRLFASTPVQTWKDWLAFQFVSNNAEFLPRAFDQANFQFFSHTLRGTEQQRERWKRGLAVVNRTLGEDVGQLYVARYFPEESQRQMTEMVGNLRASLGERLRANQWMDDATRQAAIAKLDAFDPRVGFPVHWIDYSSMQVDPHDLLGNMMRAQQFQHNLQLSRLPNPVDRTLWGMTPQTVNAYYSPLTNQITFPAAILQPPFFDPNADPAVNYGAIGAVIGHEMGHGFDDQGSRFDGSGRLRNWWSEEANSRFQALVTRLGAQYDTYEPVPGLHIRGRQTMGENIGDLGGIEVAYGAYRRYVAQHGEPPVLNGLTGDQRFFLAFAQVWRSQQRPDALRQQVLTDPHSPAEFRVNGVVRNVDAWYRAFNIQPGNRLYLPPDQRVHIW</sequence>
<evidence type="ECO:0000256" key="5">
    <source>
        <dbReference type="ARBA" id="ARBA00022801"/>
    </source>
</evidence>
<evidence type="ECO:0000256" key="8">
    <source>
        <dbReference type="SAM" id="SignalP"/>
    </source>
</evidence>
<dbReference type="GO" id="GO:0004222">
    <property type="term" value="F:metalloendopeptidase activity"/>
    <property type="evidence" value="ECO:0007669"/>
    <property type="project" value="InterPro"/>
</dbReference>
<feature type="signal peptide" evidence="8">
    <location>
        <begin position="1"/>
        <end position="24"/>
    </location>
</feature>
<evidence type="ECO:0000256" key="3">
    <source>
        <dbReference type="ARBA" id="ARBA00022670"/>
    </source>
</evidence>
<dbReference type="InterPro" id="IPR008753">
    <property type="entry name" value="Peptidase_M13_N"/>
</dbReference>
<dbReference type="InterPro" id="IPR000718">
    <property type="entry name" value="Peptidase_M13"/>
</dbReference>
<proteinExistence type="inferred from homology"/>
<dbReference type="Gene3D" id="1.10.1380.10">
    <property type="entry name" value="Neutral endopeptidase , domain2"/>
    <property type="match status" value="1"/>
</dbReference>
<evidence type="ECO:0000259" key="9">
    <source>
        <dbReference type="Pfam" id="PF01431"/>
    </source>
</evidence>
<keyword evidence="7" id="KW-0482">Metalloprotease</keyword>
<evidence type="ECO:0000259" key="10">
    <source>
        <dbReference type="Pfam" id="PF05649"/>
    </source>
</evidence>
<dbReference type="Proteomes" id="UP000321249">
    <property type="component" value="Unassembled WGS sequence"/>
</dbReference>
<dbReference type="InterPro" id="IPR018497">
    <property type="entry name" value="Peptidase_M13_C"/>
</dbReference>
<evidence type="ECO:0000256" key="7">
    <source>
        <dbReference type="ARBA" id="ARBA00023049"/>
    </source>
</evidence>
<dbReference type="InterPro" id="IPR042089">
    <property type="entry name" value="Peptidase_M13_dom_2"/>
</dbReference>
<feature type="domain" description="Peptidase M13 C-terminal" evidence="9">
    <location>
        <begin position="481"/>
        <end position="683"/>
    </location>
</feature>
<reference evidence="11 12" key="1">
    <citation type="journal article" date="2015" name="J. Microbiol.">
        <title>Sphingosinicella ginsenosidimutans sp. nov., with ginsenoside converting activity.</title>
        <authorList>
            <person name="Kim J.K."/>
            <person name="Kang M.S."/>
            <person name="Park S.C."/>
            <person name="Kim K.M."/>
            <person name="Choi K."/>
            <person name="Yoon M.H."/>
            <person name="Im W.T."/>
        </authorList>
    </citation>
    <scope>NUCLEOTIDE SEQUENCE [LARGE SCALE GENOMIC DNA]</scope>
    <source>
        <strain evidence="11 12">BS-11</strain>
    </source>
</reference>
<comment type="caution">
    <text evidence="11">The sequence shown here is derived from an EMBL/GenBank/DDBJ whole genome shotgun (WGS) entry which is preliminary data.</text>
</comment>
<dbReference type="Pfam" id="PF05649">
    <property type="entry name" value="Peptidase_M13_N"/>
    <property type="match status" value="1"/>
</dbReference>
<comment type="similarity">
    <text evidence="2">Belongs to the peptidase M13 family.</text>
</comment>
<dbReference type="PANTHER" id="PTHR11733:SF167">
    <property type="entry name" value="FI17812P1-RELATED"/>
    <property type="match status" value="1"/>
</dbReference>
<accession>A0A5C6TRF6</accession>
<evidence type="ECO:0000256" key="2">
    <source>
        <dbReference type="ARBA" id="ARBA00007357"/>
    </source>
</evidence>
<dbReference type="CDD" id="cd08662">
    <property type="entry name" value="M13"/>
    <property type="match status" value="1"/>
</dbReference>
<organism evidence="11 12">
    <name type="scientific">Allosphingosinicella ginsenosidimutans</name>
    <dbReference type="NCBI Taxonomy" id="1176539"/>
    <lineage>
        <taxon>Bacteria</taxon>
        <taxon>Pseudomonadati</taxon>
        <taxon>Pseudomonadota</taxon>
        <taxon>Alphaproteobacteria</taxon>
        <taxon>Sphingomonadales</taxon>
        <taxon>Sphingomonadaceae</taxon>
        <taxon>Allosphingosinicella</taxon>
    </lineage>
</organism>
<evidence type="ECO:0000256" key="4">
    <source>
        <dbReference type="ARBA" id="ARBA00022723"/>
    </source>
</evidence>
<protein>
    <submittedName>
        <fullName evidence="11">M13 family metallopeptidase</fullName>
    </submittedName>
</protein>
<dbReference type="Gene3D" id="3.40.390.10">
    <property type="entry name" value="Collagenase (Catalytic Domain)"/>
    <property type="match status" value="1"/>
</dbReference>
<dbReference type="OrthoDB" id="9775677at2"/>
<name>A0A5C6TRF6_9SPHN</name>
<dbReference type="GO" id="GO:0046872">
    <property type="term" value="F:metal ion binding"/>
    <property type="evidence" value="ECO:0007669"/>
    <property type="project" value="UniProtKB-KW"/>
</dbReference>
<keyword evidence="12" id="KW-1185">Reference proteome</keyword>
<comment type="cofactor">
    <cofactor evidence="1">
        <name>Zn(2+)</name>
        <dbReference type="ChEBI" id="CHEBI:29105"/>
    </cofactor>
</comment>
<dbReference type="GO" id="GO:0016485">
    <property type="term" value="P:protein processing"/>
    <property type="evidence" value="ECO:0007669"/>
    <property type="project" value="TreeGrafter"/>
</dbReference>
<dbReference type="RefSeq" id="WP_147041913.1">
    <property type="nucleotide sequence ID" value="NZ_BAABIR010000001.1"/>
</dbReference>
<keyword evidence="3" id="KW-0645">Protease</keyword>
<keyword evidence="4" id="KW-0479">Metal-binding</keyword>
<dbReference type="PANTHER" id="PTHR11733">
    <property type="entry name" value="ZINC METALLOPROTEASE FAMILY M13 NEPRILYSIN-RELATED"/>
    <property type="match status" value="1"/>
</dbReference>
<dbReference type="PROSITE" id="PS51885">
    <property type="entry name" value="NEPRILYSIN"/>
    <property type="match status" value="1"/>
</dbReference>
<dbReference type="GO" id="GO:0005886">
    <property type="term" value="C:plasma membrane"/>
    <property type="evidence" value="ECO:0007669"/>
    <property type="project" value="TreeGrafter"/>
</dbReference>
<gene>
    <name evidence="11" type="ORF">FRZ32_01935</name>
</gene>
<feature type="chain" id="PRO_5023059454" evidence="8">
    <location>
        <begin position="25"/>
        <end position="686"/>
    </location>
</feature>
<keyword evidence="8" id="KW-0732">Signal</keyword>
<dbReference type="SUPFAM" id="SSF55486">
    <property type="entry name" value="Metalloproteases ('zincins'), catalytic domain"/>
    <property type="match status" value="1"/>
</dbReference>
<dbReference type="InterPro" id="IPR024079">
    <property type="entry name" value="MetalloPept_cat_dom_sf"/>
</dbReference>
<feature type="domain" description="Peptidase M13 N-terminal" evidence="10">
    <location>
        <begin position="58"/>
        <end position="429"/>
    </location>
</feature>
<evidence type="ECO:0000256" key="1">
    <source>
        <dbReference type="ARBA" id="ARBA00001947"/>
    </source>
</evidence>
<evidence type="ECO:0000313" key="11">
    <source>
        <dbReference type="EMBL" id="TXC62525.1"/>
    </source>
</evidence>
<dbReference type="AlphaFoldDB" id="A0A5C6TRF6"/>
<dbReference type="PRINTS" id="PR00786">
    <property type="entry name" value="NEPRILYSIN"/>
</dbReference>
<evidence type="ECO:0000256" key="6">
    <source>
        <dbReference type="ARBA" id="ARBA00022833"/>
    </source>
</evidence>
<keyword evidence="5" id="KW-0378">Hydrolase</keyword>
<evidence type="ECO:0000313" key="12">
    <source>
        <dbReference type="Proteomes" id="UP000321249"/>
    </source>
</evidence>